<proteinExistence type="inferred from homology"/>
<sequence>MTQVRIIGVPMDLGASRRGVDMGPSAVRYTDLRERLVKLGHDVDDAGNVPVPLREDAARGAQRGARYLGAITDVCTAVAAQTREALASGRMPVVLGGDHALAAGSIAGAASHLRAKGQRIGALWVDAHGDLNTPATSKSGNVHGMPLAALLGFGDKAMVELAGAAPALRTSDLALVGLRDLDAAERTHIKKWKLSAFTMRALDERGVRSVLEEAIAVATKDTSGLWVSFDMDVIDPEEAPGVGTAVPGGMTYREAHLAMEMIADTGKLVGLDMVEVNPVLDERNRTAEIACELICSALGKRIL</sequence>
<evidence type="ECO:0000256" key="11">
    <source>
        <dbReference type="PROSITE-ProRule" id="PRU00742"/>
    </source>
</evidence>
<evidence type="ECO:0000256" key="4">
    <source>
        <dbReference type="ARBA" id="ARBA00022503"/>
    </source>
</evidence>
<evidence type="ECO:0000313" key="14">
    <source>
        <dbReference type="EMBL" id="WKW13250.1"/>
    </source>
</evidence>
<evidence type="ECO:0000256" key="7">
    <source>
        <dbReference type="ARBA" id="ARBA00023211"/>
    </source>
</evidence>
<dbReference type="InterPro" id="IPR014033">
    <property type="entry name" value="Arginase"/>
</dbReference>
<feature type="binding site" evidence="10">
    <location>
        <position position="126"/>
    </location>
    <ligand>
        <name>Mn(2+)</name>
        <dbReference type="ChEBI" id="CHEBI:29035"/>
        <label>2</label>
    </ligand>
</feature>
<dbReference type="PANTHER" id="PTHR43782:SF3">
    <property type="entry name" value="ARGINASE"/>
    <property type="match status" value="1"/>
</dbReference>
<feature type="binding site" evidence="10">
    <location>
        <position position="128"/>
    </location>
    <ligand>
        <name>Mn(2+)</name>
        <dbReference type="ChEBI" id="CHEBI:29035"/>
        <label>1</label>
    </ligand>
</feature>
<evidence type="ECO:0000256" key="9">
    <source>
        <dbReference type="NCBIfam" id="TIGR01229"/>
    </source>
</evidence>
<keyword evidence="6 12" id="KW-0378">Hydrolase</keyword>
<keyword evidence="4 13" id="KW-0056">Arginine metabolism</keyword>
<dbReference type="CDD" id="cd09989">
    <property type="entry name" value="Arginase"/>
    <property type="match status" value="1"/>
</dbReference>
<dbReference type="PROSITE" id="PS51409">
    <property type="entry name" value="ARGINASE_2"/>
    <property type="match status" value="1"/>
</dbReference>
<dbReference type="NCBIfam" id="TIGR01229">
    <property type="entry name" value="rocF_arginase"/>
    <property type="match status" value="1"/>
</dbReference>
<dbReference type="FunFam" id="3.40.800.10:FF:000012">
    <property type="entry name" value="Arginase"/>
    <property type="match status" value="1"/>
</dbReference>
<comment type="cofactor">
    <cofactor evidence="10 13">
        <name>Mn(2+)</name>
        <dbReference type="ChEBI" id="CHEBI:29035"/>
    </cofactor>
    <text evidence="10 13">Binds 2 manganese ions per subunit.</text>
</comment>
<evidence type="ECO:0000313" key="16">
    <source>
        <dbReference type="Proteomes" id="UP001229955"/>
    </source>
</evidence>
<comment type="similarity">
    <text evidence="11 12">Belongs to the arginase family.</text>
</comment>
<evidence type="ECO:0000256" key="13">
    <source>
        <dbReference type="RuleBase" id="RU361159"/>
    </source>
</evidence>
<dbReference type="Proteomes" id="UP001229955">
    <property type="component" value="Chromosome"/>
</dbReference>
<comment type="pathway">
    <text evidence="1">Nitrogen metabolism; urea cycle; L-ornithine and urea from L-arginine: step 1/1.</text>
</comment>
<feature type="binding site" evidence="10">
    <location>
        <position position="99"/>
    </location>
    <ligand>
        <name>Mn(2+)</name>
        <dbReference type="ChEBI" id="CHEBI:29035"/>
        <label>1</label>
    </ligand>
</feature>
<organism evidence="15 16">
    <name type="scientific">Pseudogemmatithrix spongiicola</name>
    <dbReference type="NCBI Taxonomy" id="3062599"/>
    <lineage>
        <taxon>Bacteria</taxon>
        <taxon>Pseudomonadati</taxon>
        <taxon>Gemmatimonadota</taxon>
        <taxon>Gemmatimonadia</taxon>
        <taxon>Gemmatimonadales</taxon>
        <taxon>Gemmatimonadaceae</taxon>
        <taxon>Pseudogemmatithrix</taxon>
    </lineage>
</organism>
<evidence type="ECO:0000256" key="2">
    <source>
        <dbReference type="ARBA" id="ARBA00012168"/>
    </source>
</evidence>
<feature type="binding site" evidence="10">
    <location>
        <position position="130"/>
    </location>
    <ligand>
        <name>Mn(2+)</name>
        <dbReference type="ChEBI" id="CHEBI:29035"/>
        <label>1</label>
    </ligand>
</feature>
<evidence type="ECO:0000256" key="8">
    <source>
        <dbReference type="ARBA" id="ARBA00047391"/>
    </source>
</evidence>
<comment type="catalytic activity">
    <reaction evidence="8 13">
        <text>L-arginine + H2O = urea + L-ornithine</text>
        <dbReference type="Rhea" id="RHEA:20569"/>
        <dbReference type="ChEBI" id="CHEBI:15377"/>
        <dbReference type="ChEBI" id="CHEBI:16199"/>
        <dbReference type="ChEBI" id="CHEBI:32682"/>
        <dbReference type="ChEBI" id="CHEBI:46911"/>
        <dbReference type="EC" id="3.5.3.1"/>
    </reaction>
</comment>
<dbReference type="EMBL" id="CP130612">
    <property type="protein sequence ID" value="WKW13250.1"/>
    <property type="molecule type" value="Genomic_DNA"/>
</dbReference>
<dbReference type="SUPFAM" id="SSF52768">
    <property type="entry name" value="Arginase/deacetylase"/>
    <property type="match status" value="1"/>
</dbReference>
<dbReference type="RefSeq" id="WP_367886110.1">
    <property type="nucleotide sequence ID" value="NZ_CP130612.1"/>
</dbReference>
<dbReference type="GO" id="GO:0005737">
    <property type="term" value="C:cytoplasm"/>
    <property type="evidence" value="ECO:0007669"/>
    <property type="project" value="TreeGrafter"/>
</dbReference>
<gene>
    <name evidence="15" type="primary">rocF</name>
    <name evidence="14" type="ORF">Strain138_002567</name>
    <name evidence="15" type="ORF">Strain318_002567</name>
</gene>
<feature type="binding site" evidence="10">
    <location>
        <position position="230"/>
    </location>
    <ligand>
        <name>Mn(2+)</name>
        <dbReference type="ChEBI" id="CHEBI:29035"/>
        <label>1</label>
    </ligand>
</feature>
<evidence type="ECO:0000256" key="5">
    <source>
        <dbReference type="ARBA" id="ARBA00022723"/>
    </source>
</evidence>
<accession>A0AA49JWM9</accession>
<feature type="binding site" evidence="10">
    <location>
        <position position="232"/>
    </location>
    <ligand>
        <name>Mn(2+)</name>
        <dbReference type="ChEBI" id="CHEBI:29035"/>
        <label>2</label>
    </ligand>
</feature>
<dbReference type="KEGG" id="pspc:Strain318_002567"/>
<evidence type="ECO:0000256" key="6">
    <source>
        <dbReference type="ARBA" id="ARBA00022801"/>
    </source>
</evidence>
<dbReference type="PRINTS" id="PR00116">
    <property type="entry name" value="ARGINASE"/>
</dbReference>
<dbReference type="PROSITE" id="PS01053">
    <property type="entry name" value="ARGINASE_1"/>
    <property type="match status" value="1"/>
</dbReference>
<dbReference type="AlphaFoldDB" id="A0AA49K2F7"/>
<evidence type="ECO:0000256" key="10">
    <source>
        <dbReference type="PIRSR" id="PIRSR036979-1"/>
    </source>
</evidence>
<dbReference type="EMBL" id="CP130613">
    <property type="protein sequence ID" value="WKW16157.1"/>
    <property type="molecule type" value="Genomic_DNA"/>
</dbReference>
<evidence type="ECO:0000256" key="12">
    <source>
        <dbReference type="RuleBase" id="RU003684"/>
    </source>
</evidence>
<keyword evidence="16" id="KW-1185">Reference proteome</keyword>
<reference evidence="15" key="1">
    <citation type="submission" date="2023-07" db="EMBL/GenBank/DDBJ databases">
        <authorList>
            <person name="Haufschild T."/>
            <person name="Kallscheuer N."/>
            <person name="Hammer J."/>
            <person name="Kohn T."/>
            <person name="Kabuu M."/>
            <person name="Jogler M."/>
            <person name="Wohfarth N."/>
            <person name="Heuer A."/>
            <person name="Rohde M."/>
            <person name="van Teeseling M.C.F."/>
            <person name="Jogler C."/>
        </authorList>
    </citation>
    <scope>NUCLEOTIDE SEQUENCE</scope>
    <source>
        <strain evidence="14">Strain 138</strain>
        <strain evidence="15">Strain 318</strain>
    </source>
</reference>
<evidence type="ECO:0000256" key="1">
    <source>
        <dbReference type="ARBA" id="ARBA00005098"/>
    </source>
</evidence>
<dbReference type="Pfam" id="PF00491">
    <property type="entry name" value="Arginase"/>
    <property type="match status" value="1"/>
</dbReference>
<name>A0AA49K2F7_9BACT</name>
<dbReference type="PIRSF" id="PIRSF036979">
    <property type="entry name" value="Arginase"/>
    <property type="match status" value="1"/>
</dbReference>
<accession>A0AA49K2F7</accession>
<dbReference type="GO" id="GO:0004053">
    <property type="term" value="F:arginase activity"/>
    <property type="evidence" value="ECO:0007669"/>
    <property type="project" value="UniProtKB-UniRule"/>
</dbReference>
<dbReference type="GO" id="GO:0006525">
    <property type="term" value="P:arginine metabolic process"/>
    <property type="evidence" value="ECO:0007669"/>
    <property type="project" value="UniProtKB-KW"/>
</dbReference>
<dbReference type="InterPro" id="IPR006035">
    <property type="entry name" value="Ureohydrolase"/>
</dbReference>
<protein>
    <recommendedName>
        <fullName evidence="3 9">Arginase</fullName>
        <ecNumber evidence="2 9">3.5.3.1</ecNumber>
    </recommendedName>
</protein>
<keyword evidence="5 10" id="KW-0479">Metal-binding</keyword>
<dbReference type="InterPro" id="IPR023696">
    <property type="entry name" value="Ureohydrolase_dom_sf"/>
</dbReference>
<evidence type="ECO:0000313" key="15">
    <source>
        <dbReference type="EMBL" id="WKW16157.1"/>
    </source>
</evidence>
<evidence type="ECO:0000256" key="3">
    <source>
        <dbReference type="ARBA" id="ARBA00018123"/>
    </source>
</evidence>
<dbReference type="Gene3D" id="3.40.800.10">
    <property type="entry name" value="Ureohydrolase domain"/>
    <property type="match status" value="1"/>
</dbReference>
<dbReference type="InterPro" id="IPR020855">
    <property type="entry name" value="Ureohydrolase_Mn_BS"/>
</dbReference>
<dbReference type="EC" id="3.5.3.1" evidence="2 9"/>
<dbReference type="PANTHER" id="PTHR43782">
    <property type="entry name" value="ARGINASE"/>
    <property type="match status" value="1"/>
</dbReference>
<dbReference type="GO" id="GO:0030145">
    <property type="term" value="F:manganese ion binding"/>
    <property type="evidence" value="ECO:0007669"/>
    <property type="project" value="TreeGrafter"/>
</dbReference>
<keyword evidence="7 10" id="KW-0464">Manganese</keyword>